<evidence type="ECO:0000313" key="2">
    <source>
        <dbReference type="Proteomes" id="UP001055879"/>
    </source>
</evidence>
<protein>
    <submittedName>
        <fullName evidence="1">Uncharacterized protein</fullName>
    </submittedName>
</protein>
<dbReference type="Proteomes" id="UP001055879">
    <property type="component" value="Linkage Group LG09"/>
</dbReference>
<keyword evidence="2" id="KW-1185">Reference proteome</keyword>
<organism evidence="1 2">
    <name type="scientific">Arctium lappa</name>
    <name type="common">Greater burdock</name>
    <name type="synonym">Lappa major</name>
    <dbReference type="NCBI Taxonomy" id="4217"/>
    <lineage>
        <taxon>Eukaryota</taxon>
        <taxon>Viridiplantae</taxon>
        <taxon>Streptophyta</taxon>
        <taxon>Embryophyta</taxon>
        <taxon>Tracheophyta</taxon>
        <taxon>Spermatophyta</taxon>
        <taxon>Magnoliopsida</taxon>
        <taxon>eudicotyledons</taxon>
        <taxon>Gunneridae</taxon>
        <taxon>Pentapetalae</taxon>
        <taxon>asterids</taxon>
        <taxon>campanulids</taxon>
        <taxon>Asterales</taxon>
        <taxon>Asteraceae</taxon>
        <taxon>Carduoideae</taxon>
        <taxon>Cardueae</taxon>
        <taxon>Arctiinae</taxon>
        <taxon>Arctium</taxon>
    </lineage>
</organism>
<evidence type="ECO:0000313" key="1">
    <source>
        <dbReference type="EMBL" id="KAI3702287.1"/>
    </source>
</evidence>
<gene>
    <name evidence="1" type="ORF">L6452_28020</name>
</gene>
<reference evidence="1 2" key="2">
    <citation type="journal article" date="2022" name="Mol. Ecol. Resour.">
        <title>The genomes of chicory, endive, great burdock and yacon provide insights into Asteraceae paleo-polyploidization history and plant inulin production.</title>
        <authorList>
            <person name="Fan W."/>
            <person name="Wang S."/>
            <person name="Wang H."/>
            <person name="Wang A."/>
            <person name="Jiang F."/>
            <person name="Liu H."/>
            <person name="Zhao H."/>
            <person name="Xu D."/>
            <person name="Zhang Y."/>
        </authorList>
    </citation>
    <scope>NUCLEOTIDE SEQUENCE [LARGE SCALE GENOMIC DNA]</scope>
    <source>
        <strain evidence="2">cv. Niubang</strain>
    </source>
</reference>
<comment type="caution">
    <text evidence="1">The sequence shown here is derived from an EMBL/GenBank/DDBJ whole genome shotgun (WGS) entry which is preliminary data.</text>
</comment>
<name>A0ACB8ZWQ9_ARCLA</name>
<accession>A0ACB8ZWQ9</accession>
<sequence length="156" mass="17310">MEEPNPEPDGDKYAKAKIEEPNLRLPKALLKPDGDPNDDLCYMRIFEEDGRRSQHLAEAVAAGAQATRKVYRIRNKEPWESAEAEKKLREEFGDPEIIDGQLRTRDGRQSAATSSSSVEIRGSKREVEEAGCSSSSSSTGTQKEKQQDVDETGKGN</sequence>
<proteinExistence type="predicted"/>
<dbReference type="EMBL" id="CM042055">
    <property type="protein sequence ID" value="KAI3702287.1"/>
    <property type="molecule type" value="Genomic_DNA"/>
</dbReference>
<reference evidence="2" key="1">
    <citation type="journal article" date="2022" name="Mol. Ecol. Resour.">
        <title>The genomes of chicory, endive, great burdock and yacon provide insights into Asteraceae palaeo-polyploidization history and plant inulin production.</title>
        <authorList>
            <person name="Fan W."/>
            <person name="Wang S."/>
            <person name="Wang H."/>
            <person name="Wang A."/>
            <person name="Jiang F."/>
            <person name="Liu H."/>
            <person name="Zhao H."/>
            <person name="Xu D."/>
            <person name="Zhang Y."/>
        </authorList>
    </citation>
    <scope>NUCLEOTIDE SEQUENCE [LARGE SCALE GENOMIC DNA]</scope>
    <source>
        <strain evidence="2">cv. Niubang</strain>
    </source>
</reference>